<accession>A0A069D0U8</accession>
<dbReference type="STRING" id="1329250.WOSG25_060830"/>
<proteinExistence type="predicted"/>
<keyword evidence="2" id="KW-1185">Reference proteome</keyword>
<dbReference type="OrthoDB" id="2087617at2"/>
<dbReference type="Gene3D" id="1.10.1900.10">
    <property type="entry name" value="c-terminal domain of poly(a) binding protein"/>
    <property type="match status" value="1"/>
</dbReference>
<dbReference type="Pfam" id="PF06304">
    <property type="entry name" value="DUF1048"/>
    <property type="match status" value="1"/>
</dbReference>
<name>A0A069D0U8_WEIOS</name>
<dbReference type="Proteomes" id="UP000030643">
    <property type="component" value="Unassembled WGS sequence"/>
</dbReference>
<evidence type="ECO:0000313" key="2">
    <source>
        <dbReference type="Proteomes" id="UP000030643"/>
    </source>
</evidence>
<protein>
    <recommendedName>
        <fullName evidence="3">DUF1048 domain-containing protein</fullName>
    </recommendedName>
</protein>
<dbReference type="AlphaFoldDB" id="A0A069D0U8"/>
<evidence type="ECO:0008006" key="3">
    <source>
        <dbReference type="Google" id="ProtNLM"/>
    </source>
</evidence>
<dbReference type="eggNOG" id="COG4817">
    <property type="taxonomic scope" value="Bacteria"/>
</dbReference>
<sequence>MARGIIDRVIGLEEKETWRIMTARVEKLPADYQQDFKVLKKYLFTVGPSDWASQKFIFENLIDLLEELAAEKRLVTDVAGKDVAAFLDDLIASGDSGKSWEHKYRERLNRKIKSGDKK</sequence>
<dbReference type="EMBL" id="DF820489">
    <property type="protein sequence ID" value="GAK30961.1"/>
    <property type="molecule type" value="Genomic_DNA"/>
</dbReference>
<dbReference type="InterPro" id="IPR008316">
    <property type="entry name" value="UCP029876"/>
</dbReference>
<evidence type="ECO:0000313" key="1">
    <source>
        <dbReference type="EMBL" id="GAK30961.1"/>
    </source>
</evidence>
<reference evidence="2" key="1">
    <citation type="journal article" date="2014" name="Genome Announc.">
        <title>Draft genome sequence of Weissella oryzae SG25T, isolated from fermented rice grains.</title>
        <authorList>
            <person name="Tanizawa Y."/>
            <person name="Fujisawa T."/>
            <person name="Mochizuki T."/>
            <person name="Kaminuma E."/>
            <person name="Suzuki Y."/>
            <person name="Nakamura Y."/>
            <person name="Tohno M."/>
        </authorList>
    </citation>
    <scope>NUCLEOTIDE SEQUENCE [LARGE SCALE GENOMIC DNA]</scope>
    <source>
        <strain evidence="2">DSM 25784 / JCM 18191 / LMG 30913 / SG25</strain>
    </source>
</reference>
<dbReference type="SUPFAM" id="SSF158560">
    <property type="entry name" value="BH3980-like"/>
    <property type="match status" value="1"/>
</dbReference>
<gene>
    <name evidence="1" type="ORF">WOSG25_060830</name>
</gene>
<dbReference type="RefSeq" id="WP_027699020.1">
    <property type="nucleotide sequence ID" value="NZ_DF820489.1"/>
</dbReference>
<organism evidence="1 2">
    <name type="scientific">Weissella oryzae (strain DSM 25784 / JCM 18191 / LMG 30913 / SG25)</name>
    <dbReference type="NCBI Taxonomy" id="1329250"/>
    <lineage>
        <taxon>Bacteria</taxon>
        <taxon>Bacillati</taxon>
        <taxon>Bacillota</taxon>
        <taxon>Bacilli</taxon>
        <taxon>Lactobacillales</taxon>
        <taxon>Lactobacillaceae</taxon>
        <taxon>Weissella</taxon>
    </lineage>
</organism>